<evidence type="ECO:0000313" key="7">
    <source>
        <dbReference type="EMBL" id="PZX13694.1"/>
    </source>
</evidence>
<dbReference type="InterPro" id="IPR011050">
    <property type="entry name" value="Pectin_lyase_fold/virulence"/>
</dbReference>
<evidence type="ECO:0000259" key="6">
    <source>
        <dbReference type="Pfam" id="PF12708"/>
    </source>
</evidence>
<dbReference type="GO" id="GO:0004650">
    <property type="term" value="F:polygalacturonase activity"/>
    <property type="evidence" value="ECO:0007669"/>
    <property type="project" value="InterPro"/>
</dbReference>
<dbReference type="Pfam" id="PF00295">
    <property type="entry name" value="Glyco_hydro_28"/>
    <property type="match status" value="1"/>
</dbReference>
<evidence type="ECO:0000256" key="5">
    <source>
        <dbReference type="SAM" id="SignalP"/>
    </source>
</evidence>
<evidence type="ECO:0000256" key="4">
    <source>
        <dbReference type="RuleBase" id="RU361169"/>
    </source>
</evidence>
<sequence length="527" mass="57959">MKKLLISMALIIGGALSATAQPQGWINVTKEGAKNDGKTLTTAVIQKCIDRAAQQGGGVVYIPAGDYLTGAIKLKSNITLHIDGGATLKFSDNPDHYLPFVKVRWEGVMMNSFCPLIYADSVENVTIEGRGVLDGQGKKWWNTTLANIAEIKKNGDLTNLNHYQKMWMEANPNIEVSDYYKNTLKRRFFRPPFFQLHHSKNIRIAGVKFTNSPFWTINPEFCDNLTIDGVTVINPDSPNTDGINPESCSNVHISNCHISVGDDCITIKSGRDADGRRLADPCENITITNCTMLSGHGGVVIGSEMSGSVRKITISNCVFDGTDRGIRLKASRERGGVVEEIRVDNIVMKNIQRQAFTFDLFYDKSLPEGPVTEKTPSFRNIHISNVTATEVKQAGMILGIPEMPIQNLTFHNINIEAETGFDITTAKNIEFHNVTIDTQKGAAFNVKASADVVMSNIKSNRPLANTPVVRFEDVKNALVSNCFPLYATDTFAEVKGASEKIYFNNNAFHNVTTPVVNQSGEGAVMMK</sequence>
<dbReference type="RefSeq" id="WP_111446399.1">
    <property type="nucleotide sequence ID" value="NZ_QKZK01000023.1"/>
</dbReference>
<gene>
    <name evidence="7" type="ORF">LX69_02552</name>
</gene>
<dbReference type="Proteomes" id="UP000249239">
    <property type="component" value="Unassembled WGS sequence"/>
</dbReference>
<keyword evidence="3 4" id="KW-0326">Glycosidase</keyword>
<accession>A0A2W7NA08</accession>
<feature type="chain" id="PRO_5016040210" evidence="5">
    <location>
        <begin position="21"/>
        <end position="527"/>
    </location>
</feature>
<dbReference type="InterPro" id="IPR012334">
    <property type="entry name" value="Pectin_lyas_fold"/>
</dbReference>
<keyword evidence="2 4" id="KW-0378">Hydrolase</keyword>
<dbReference type="Gene3D" id="2.160.20.10">
    <property type="entry name" value="Single-stranded right-handed beta-helix, Pectin lyase-like"/>
    <property type="match status" value="1"/>
</dbReference>
<dbReference type="OrthoDB" id="9795222at2"/>
<dbReference type="AlphaFoldDB" id="A0A2W7NA08"/>
<dbReference type="InterPro" id="IPR000743">
    <property type="entry name" value="Glyco_hydro_28"/>
</dbReference>
<keyword evidence="5" id="KW-0732">Signal</keyword>
<dbReference type="SUPFAM" id="SSF51126">
    <property type="entry name" value="Pectin lyase-like"/>
    <property type="match status" value="2"/>
</dbReference>
<keyword evidence="8" id="KW-1185">Reference proteome</keyword>
<comment type="similarity">
    <text evidence="1 4">Belongs to the glycosyl hydrolase 28 family.</text>
</comment>
<dbReference type="InterPro" id="IPR024535">
    <property type="entry name" value="RHGA/B-epi-like_pectate_lyase"/>
</dbReference>
<feature type="domain" description="Rhamnogalacturonase A/B/Epimerase-like pectate lyase" evidence="6">
    <location>
        <begin position="25"/>
        <end position="84"/>
    </location>
</feature>
<dbReference type="EMBL" id="QKZK01000023">
    <property type="protein sequence ID" value="PZX13694.1"/>
    <property type="molecule type" value="Genomic_DNA"/>
</dbReference>
<evidence type="ECO:0000313" key="8">
    <source>
        <dbReference type="Proteomes" id="UP000249239"/>
    </source>
</evidence>
<organism evidence="7 8">
    <name type="scientific">Breznakibacter xylanolyticus</name>
    <dbReference type="NCBI Taxonomy" id="990"/>
    <lineage>
        <taxon>Bacteria</taxon>
        <taxon>Pseudomonadati</taxon>
        <taxon>Bacteroidota</taxon>
        <taxon>Bacteroidia</taxon>
        <taxon>Marinilabiliales</taxon>
        <taxon>Marinilabiliaceae</taxon>
        <taxon>Breznakibacter</taxon>
    </lineage>
</organism>
<evidence type="ECO:0000256" key="1">
    <source>
        <dbReference type="ARBA" id="ARBA00008834"/>
    </source>
</evidence>
<evidence type="ECO:0000256" key="3">
    <source>
        <dbReference type="ARBA" id="ARBA00023295"/>
    </source>
</evidence>
<proteinExistence type="inferred from homology"/>
<protein>
    <submittedName>
        <fullName evidence="7">Polygalacturonase</fullName>
    </submittedName>
</protein>
<dbReference type="PROSITE" id="PS00502">
    <property type="entry name" value="POLYGALACTURONASE"/>
    <property type="match status" value="1"/>
</dbReference>
<reference evidence="7 8" key="1">
    <citation type="submission" date="2018-06" db="EMBL/GenBank/DDBJ databases">
        <title>Genomic Encyclopedia of Archaeal and Bacterial Type Strains, Phase II (KMG-II): from individual species to whole genera.</title>
        <authorList>
            <person name="Goeker M."/>
        </authorList>
    </citation>
    <scope>NUCLEOTIDE SEQUENCE [LARGE SCALE GENOMIC DNA]</scope>
    <source>
        <strain evidence="7 8">DSM 6779</strain>
    </source>
</reference>
<dbReference type="GO" id="GO:0005975">
    <property type="term" value="P:carbohydrate metabolic process"/>
    <property type="evidence" value="ECO:0007669"/>
    <property type="project" value="InterPro"/>
</dbReference>
<dbReference type="SMART" id="SM00710">
    <property type="entry name" value="PbH1"/>
    <property type="match status" value="6"/>
</dbReference>
<feature type="signal peptide" evidence="5">
    <location>
        <begin position="1"/>
        <end position="20"/>
    </location>
</feature>
<name>A0A2W7NA08_9BACT</name>
<dbReference type="PANTHER" id="PTHR31339">
    <property type="entry name" value="PECTIN LYASE-RELATED"/>
    <property type="match status" value="1"/>
</dbReference>
<dbReference type="Pfam" id="PF12708">
    <property type="entry name" value="Pect-lyase_RHGA_epim"/>
    <property type="match status" value="1"/>
</dbReference>
<evidence type="ECO:0000256" key="2">
    <source>
        <dbReference type="ARBA" id="ARBA00022801"/>
    </source>
</evidence>
<dbReference type="InterPro" id="IPR006626">
    <property type="entry name" value="PbH1"/>
</dbReference>
<dbReference type="InterPro" id="IPR051801">
    <property type="entry name" value="GH28_Enzymes"/>
</dbReference>
<dbReference type="PANTHER" id="PTHR31339:SF9">
    <property type="entry name" value="PLASMIN AND FIBRONECTIN-BINDING PROTEIN A"/>
    <property type="match status" value="1"/>
</dbReference>
<comment type="caution">
    <text evidence="7">The sequence shown here is derived from an EMBL/GenBank/DDBJ whole genome shotgun (WGS) entry which is preliminary data.</text>
</comment>